<name>A0ABN9RAH8_9DINO</name>
<feature type="domain" description="NAD(P)-binding" evidence="1">
    <location>
        <begin position="41"/>
        <end position="236"/>
    </location>
</feature>
<evidence type="ECO:0000313" key="3">
    <source>
        <dbReference type="Proteomes" id="UP001189429"/>
    </source>
</evidence>
<reference evidence="2" key="1">
    <citation type="submission" date="2023-10" db="EMBL/GenBank/DDBJ databases">
        <authorList>
            <person name="Chen Y."/>
            <person name="Shah S."/>
            <person name="Dougan E. K."/>
            <person name="Thang M."/>
            <person name="Chan C."/>
        </authorList>
    </citation>
    <scope>NUCLEOTIDE SEQUENCE [LARGE SCALE GENOMIC DNA]</scope>
</reference>
<dbReference type="PANTHER" id="PTHR15020:SF11">
    <property type="entry name" value="OS06G0360300 PROTEIN"/>
    <property type="match status" value="1"/>
</dbReference>
<protein>
    <recommendedName>
        <fullName evidence="1">NAD(P)-binding domain-containing protein</fullName>
    </recommendedName>
</protein>
<sequence length="296" mass="30023">GRAAAAWNGPAAPGPQVARAAEGGAAAGLADPSEPVVAVLGAGGKTGSLVVQALVDRGARVRALTRSGRLPGSASAAPAPGVELGRADVTDAASLAAGLAGATAAVFAAAWSRGGARPRDVDNRGLVKAALAARDAGVERLVVVSSIAVTRPYAPVGVLLNTVGSGVLLEKQAGESEMRGLLRGTGTTYTVVRPGGLRNTDASGFASLEFNQGDTLVGSVSRADVAAVCATAALDPENRGANKTFEMYEASSRNKLLPWFGDSPYTVDGRRSCEEMLDRLRQDEEVTDVPGFLPFS</sequence>
<organism evidence="2 3">
    <name type="scientific">Prorocentrum cordatum</name>
    <dbReference type="NCBI Taxonomy" id="2364126"/>
    <lineage>
        <taxon>Eukaryota</taxon>
        <taxon>Sar</taxon>
        <taxon>Alveolata</taxon>
        <taxon>Dinophyceae</taxon>
        <taxon>Prorocentrales</taxon>
        <taxon>Prorocentraceae</taxon>
        <taxon>Prorocentrum</taxon>
    </lineage>
</organism>
<dbReference type="SUPFAM" id="SSF51735">
    <property type="entry name" value="NAD(P)-binding Rossmann-fold domains"/>
    <property type="match status" value="1"/>
</dbReference>
<keyword evidence="3" id="KW-1185">Reference proteome</keyword>
<proteinExistence type="predicted"/>
<dbReference type="Gene3D" id="3.40.50.720">
    <property type="entry name" value="NAD(P)-binding Rossmann-like Domain"/>
    <property type="match status" value="1"/>
</dbReference>
<dbReference type="PANTHER" id="PTHR15020">
    <property type="entry name" value="FLAVIN REDUCTASE-RELATED"/>
    <property type="match status" value="1"/>
</dbReference>
<dbReference type="EMBL" id="CAUYUJ010006047">
    <property type="protein sequence ID" value="CAK0815937.1"/>
    <property type="molecule type" value="Genomic_DNA"/>
</dbReference>
<dbReference type="InterPro" id="IPR036291">
    <property type="entry name" value="NAD(P)-bd_dom_sf"/>
</dbReference>
<feature type="non-terminal residue" evidence="2">
    <location>
        <position position="1"/>
    </location>
</feature>
<evidence type="ECO:0000313" key="2">
    <source>
        <dbReference type="EMBL" id="CAK0815937.1"/>
    </source>
</evidence>
<dbReference type="InterPro" id="IPR016040">
    <property type="entry name" value="NAD(P)-bd_dom"/>
</dbReference>
<evidence type="ECO:0000259" key="1">
    <source>
        <dbReference type="Pfam" id="PF13460"/>
    </source>
</evidence>
<comment type="caution">
    <text evidence="2">The sequence shown here is derived from an EMBL/GenBank/DDBJ whole genome shotgun (WGS) entry which is preliminary data.</text>
</comment>
<dbReference type="Proteomes" id="UP001189429">
    <property type="component" value="Unassembled WGS sequence"/>
</dbReference>
<gene>
    <name evidence="2" type="ORF">PCOR1329_LOCUS19055</name>
</gene>
<dbReference type="Pfam" id="PF13460">
    <property type="entry name" value="NAD_binding_10"/>
    <property type="match status" value="1"/>
</dbReference>
<accession>A0ABN9RAH8</accession>